<dbReference type="Pfam" id="PF03796">
    <property type="entry name" value="DnaB_C"/>
    <property type="match status" value="1"/>
</dbReference>
<dbReference type="InterPro" id="IPR027434">
    <property type="entry name" value="Homing_endonucl"/>
</dbReference>
<dbReference type="GO" id="GO:0003677">
    <property type="term" value="F:DNA binding"/>
    <property type="evidence" value="ECO:0007669"/>
    <property type="project" value="UniProtKB-KW"/>
</dbReference>
<dbReference type="SUPFAM" id="SSF55608">
    <property type="entry name" value="Homing endonucleases"/>
    <property type="match status" value="1"/>
</dbReference>
<dbReference type="Proteomes" id="UP000264006">
    <property type="component" value="Plasmid pEDY32-46I"/>
</dbReference>
<sequence length="1105" mass="119240">MSDSTNLHNPVLESGVIGACLTSPDALSETIGAGVQSADFHTPAHRLIWDAITALNDAGGAVDMPLVFNRLVREGTADAAGGPDAILGHAQESVVTPDRIGEYVLELRTLSVQRKLLEFGADAQKAGSDTLDVAGEISRLTDELAALQAAADIQGHDITIGAAIGQVLDWAEEVETSGGALLGPSFTLPDLDKLTRGLRRTEITLIAARPAMGKCLPASTRVLDPATGSVRSIGDIVAAGGGMVASLDRTVGRIVASPVVGVADNGRRAVYRVTTASGRTVRATANHRVLTDRGFIEVGDLRVGADHLEVPLRLPMPQDPARMKSEEVRLLGYMLGDGSFSTVKTSPGFTAGLDEVLADVIACAEALGARTRVKRAWTEDNRSTEITFAAGRLPSRDDVCERAGVTIGVSKRHRRGEGTRGDAGQRIERAIAELRWSTDRRGPVQVLLDDHGLWPCHTHDKHIPDAIMRLPADQLTEFLGCLWATDGWIAYSQNTTRMDGIGAIDIGFASSSERLSRDVAHLLLRLGIAARIDYKPNGHAGAWQVAIHDADQALRFCDLITVPGKQDAVDRVRAIATARDGGRTGLLMYPATMWERIDTARKATGMSWPDLFRRAGLRTDKQGRDRTRRLTPSRLRAFAEVLDDDSLHRLLDGDTGFDPIVSVEPDGTEATYDIQVDPHHNFIADDLIVHNSLVAGQLALEAARGGYKTAFVSLEMSQLDLGKRFMSAEARMPTDKMEQGTMDDREWQMISKAAARLDVLPMMIIDDAMTFGEIAARIERAERELDGLDLIIVDYLQLVELGERVESRQQEVSTVSRRLKLLAKKKNCAVLALSQLSRKVEERQDRRPILSDLRECLTGDTKVWRADTGARVPIRDLVDGGPVKVWSVDDRGRLIRSVMTEVWSTGVKPVTEIQLASGRRVRATDNHPFLSFGGWAKTGDLVVGDLLAAVGTSTDPERPNDPDSSAAGVQNVPLGGDTGTTGYRRGAGVADTAASELFWDEIVAISPAGEEETFDAAVPGPNAFIANDIVSHNSGALEQDAAAVVFLYRDEVYNPDSPDVGIVEFGLAKNRHGPIGVVSASFIPQHSMFKPLERRLAPPDAGGAL</sequence>
<organism evidence="18 19">
    <name type="scientific">Euzebya pacifica</name>
    <dbReference type="NCBI Taxonomy" id="1608957"/>
    <lineage>
        <taxon>Bacteria</taxon>
        <taxon>Bacillati</taxon>
        <taxon>Actinomycetota</taxon>
        <taxon>Nitriliruptoria</taxon>
        <taxon>Euzebyales</taxon>
    </lineage>
</organism>
<dbReference type="GO" id="GO:0005829">
    <property type="term" value="C:cytosol"/>
    <property type="evidence" value="ECO:0007669"/>
    <property type="project" value="TreeGrafter"/>
</dbReference>
<dbReference type="RefSeq" id="WP_164711221.1">
    <property type="nucleotide sequence ID" value="NZ_CP031166.1"/>
</dbReference>
<evidence type="ECO:0000256" key="1">
    <source>
        <dbReference type="ARBA" id="ARBA00008428"/>
    </source>
</evidence>
<evidence type="ECO:0000259" key="16">
    <source>
        <dbReference type="PROSITE" id="PS50819"/>
    </source>
</evidence>
<comment type="catalytic activity">
    <reaction evidence="14">
        <text>ATP + H2O = ADP + phosphate + H(+)</text>
        <dbReference type="Rhea" id="RHEA:13065"/>
        <dbReference type="ChEBI" id="CHEBI:15377"/>
        <dbReference type="ChEBI" id="CHEBI:15378"/>
        <dbReference type="ChEBI" id="CHEBI:30616"/>
        <dbReference type="ChEBI" id="CHEBI:43474"/>
        <dbReference type="ChEBI" id="CHEBI:456216"/>
        <dbReference type="EC" id="5.6.2.3"/>
    </reaction>
</comment>
<evidence type="ECO:0000256" key="10">
    <source>
        <dbReference type="ARBA" id="ARBA00023235"/>
    </source>
</evidence>
<dbReference type="NCBIfam" id="TIGR01443">
    <property type="entry name" value="intein_Cterm"/>
    <property type="match status" value="2"/>
</dbReference>
<dbReference type="InterPro" id="IPR016136">
    <property type="entry name" value="DNA_helicase_N/primase_C"/>
</dbReference>
<proteinExistence type="inferred from homology"/>
<keyword evidence="2" id="KW-0235">DNA replication</keyword>
<evidence type="ECO:0000256" key="6">
    <source>
        <dbReference type="ARBA" id="ARBA00022813"/>
    </source>
</evidence>
<evidence type="ECO:0000256" key="7">
    <source>
        <dbReference type="ARBA" id="ARBA00022840"/>
    </source>
</evidence>
<evidence type="ECO:0000256" key="11">
    <source>
        <dbReference type="ARBA" id="ARBA00044940"/>
    </source>
</evidence>
<dbReference type="GO" id="GO:0043139">
    <property type="term" value="F:5'-3' DNA helicase activity"/>
    <property type="evidence" value="ECO:0007669"/>
    <property type="project" value="UniProtKB-EC"/>
</dbReference>
<dbReference type="CDD" id="cd00081">
    <property type="entry name" value="Hint"/>
    <property type="match status" value="2"/>
</dbReference>
<keyword evidence="4" id="KW-0378">Hydrolase</keyword>
<evidence type="ECO:0000256" key="2">
    <source>
        <dbReference type="ARBA" id="ARBA00022705"/>
    </source>
</evidence>
<keyword evidence="6" id="KW-0068">Autocatalytic cleavage</keyword>
<dbReference type="SUPFAM" id="SSF52540">
    <property type="entry name" value="P-loop containing nucleoside triphosphate hydrolases"/>
    <property type="match status" value="1"/>
</dbReference>
<dbReference type="NCBIfam" id="TIGR01445">
    <property type="entry name" value="intein_Nterm"/>
    <property type="match status" value="2"/>
</dbReference>
<dbReference type="InterPro" id="IPR030934">
    <property type="entry name" value="Intein_C"/>
</dbReference>
<keyword evidence="7" id="KW-0067">ATP-binding</keyword>
<dbReference type="GO" id="GO:0005524">
    <property type="term" value="F:ATP binding"/>
    <property type="evidence" value="ECO:0007669"/>
    <property type="project" value="UniProtKB-KW"/>
</dbReference>
<dbReference type="PRINTS" id="PR00379">
    <property type="entry name" value="INTEIN"/>
</dbReference>
<keyword evidence="5 18" id="KW-0347">Helicase</keyword>
<dbReference type="InterPro" id="IPR004042">
    <property type="entry name" value="Intein_endonuc_central"/>
</dbReference>
<dbReference type="InterPro" id="IPR007693">
    <property type="entry name" value="DNA_helicase_DnaB-like_N"/>
</dbReference>
<dbReference type="SMART" id="SM00306">
    <property type="entry name" value="HintN"/>
    <property type="match status" value="2"/>
</dbReference>
<feature type="domain" description="SF4 helicase" evidence="17">
    <location>
        <begin position="1036"/>
        <end position="1096"/>
    </location>
</feature>
<evidence type="ECO:0000313" key="19">
    <source>
        <dbReference type="Proteomes" id="UP000264006"/>
    </source>
</evidence>
<evidence type="ECO:0000256" key="4">
    <source>
        <dbReference type="ARBA" id="ARBA00022801"/>
    </source>
</evidence>
<reference evidence="18 19" key="1">
    <citation type="submission" date="2018-09" db="EMBL/GenBank/DDBJ databases">
        <title>Complete genome sequence of Euzebya sp. DY32-46 isolated from seawater of Pacific Ocean.</title>
        <authorList>
            <person name="Xu L."/>
            <person name="Wu Y.-H."/>
            <person name="Xu X.-W."/>
        </authorList>
    </citation>
    <scope>NUCLEOTIDE SEQUENCE [LARGE SCALE GENOMIC DNA]</scope>
    <source>
        <strain evidence="18 19">DY32-46</strain>
        <plasmid evidence="19">pedy32-46i</plasmid>
    </source>
</reference>
<keyword evidence="18" id="KW-0614">Plasmid</keyword>
<dbReference type="SUPFAM" id="SSF51294">
    <property type="entry name" value="Hedgehog/intein (Hint) domain"/>
    <property type="match status" value="2"/>
</dbReference>
<dbReference type="PROSITE" id="PS51199">
    <property type="entry name" value="SF4_HELICASE"/>
    <property type="match status" value="2"/>
</dbReference>
<dbReference type="Gene3D" id="3.40.50.300">
    <property type="entry name" value="P-loop containing nucleotide triphosphate hydrolases"/>
    <property type="match status" value="3"/>
</dbReference>
<dbReference type="GO" id="GO:0016787">
    <property type="term" value="F:hydrolase activity"/>
    <property type="evidence" value="ECO:0007669"/>
    <property type="project" value="UniProtKB-KW"/>
</dbReference>
<dbReference type="Gene3D" id="1.10.860.10">
    <property type="entry name" value="DNAb Helicase, Chain A"/>
    <property type="match status" value="1"/>
</dbReference>
<evidence type="ECO:0000256" key="9">
    <source>
        <dbReference type="ARBA" id="ARBA00023125"/>
    </source>
</evidence>
<keyword evidence="19" id="KW-1185">Reference proteome</keyword>
<evidence type="ECO:0000256" key="13">
    <source>
        <dbReference type="ARBA" id="ARBA00045002"/>
    </source>
</evidence>
<protein>
    <recommendedName>
        <fullName evidence="12">DNA 5'-3' helicase</fullName>
        <ecNumber evidence="12">5.6.2.3</ecNumber>
    </recommendedName>
    <alternativeName>
        <fullName evidence="13">DNA 5'-3' helicase DnaB</fullName>
    </alternativeName>
</protein>
<dbReference type="Pfam" id="PF00772">
    <property type="entry name" value="DnaB"/>
    <property type="match status" value="1"/>
</dbReference>
<gene>
    <name evidence="18" type="ORF">DVS28_b0600</name>
</gene>
<dbReference type="InterPro" id="IPR036185">
    <property type="entry name" value="DNA_heli_DnaB-like_N_sf"/>
</dbReference>
<evidence type="ECO:0000256" key="3">
    <source>
        <dbReference type="ARBA" id="ARBA00022741"/>
    </source>
</evidence>
<keyword evidence="10" id="KW-0413">Isomerase</keyword>
<dbReference type="GO" id="GO:0006260">
    <property type="term" value="P:DNA replication"/>
    <property type="evidence" value="ECO:0007669"/>
    <property type="project" value="UniProtKB-KW"/>
</dbReference>
<dbReference type="SMART" id="SM00305">
    <property type="entry name" value="HintC"/>
    <property type="match status" value="2"/>
</dbReference>
<dbReference type="SUPFAM" id="SSF48024">
    <property type="entry name" value="N-terminal domain of DnaB helicase"/>
    <property type="match status" value="1"/>
</dbReference>
<dbReference type="Gene3D" id="2.170.16.10">
    <property type="entry name" value="Hedgehog/Intein (Hint) domain"/>
    <property type="match status" value="3"/>
</dbReference>
<dbReference type="InterPro" id="IPR006141">
    <property type="entry name" value="Intein_N"/>
</dbReference>
<evidence type="ECO:0000256" key="15">
    <source>
        <dbReference type="SAM" id="MobiDB-lite"/>
    </source>
</evidence>
<dbReference type="AlphaFoldDB" id="A0A346Y793"/>
<dbReference type="PANTHER" id="PTHR30153:SF2">
    <property type="entry name" value="REPLICATIVE DNA HELICASE"/>
    <property type="match status" value="1"/>
</dbReference>
<accession>A0A346Y793</accession>
<dbReference type="GO" id="GO:0004519">
    <property type="term" value="F:endonuclease activity"/>
    <property type="evidence" value="ECO:0007669"/>
    <property type="project" value="InterPro"/>
</dbReference>
<evidence type="ECO:0000313" key="18">
    <source>
        <dbReference type="EMBL" id="AXV10340.1"/>
    </source>
</evidence>
<dbReference type="EMBL" id="CP031166">
    <property type="protein sequence ID" value="AXV10340.1"/>
    <property type="molecule type" value="Genomic_DNA"/>
</dbReference>
<evidence type="ECO:0000256" key="5">
    <source>
        <dbReference type="ARBA" id="ARBA00022806"/>
    </source>
</evidence>
<feature type="domain" description="DOD-type homing endonuclease" evidence="16">
    <location>
        <begin position="330"/>
        <end position="528"/>
    </location>
</feature>
<dbReference type="InterPro" id="IPR027417">
    <property type="entry name" value="P-loop_NTPase"/>
</dbReference>
<dbReference type="InterPro" id="IPR007694">
    <property type="entry name" value="DNA_helicase_DnaB-like_C"/>
</dbReference>
<comment type="similarity">
    <text evidence="1">Belongs to the helicase family. DnaB subfamily.</text>
</comment>
<dbReference type="InterPro" id="IPR006142">
    <property type="entry name" value="INTEIN"/>
</dbReference>
<dbReference type="Gene3D" id="3.10.28.10">
    <property type="entry name" value="Homing endonucleases"/>
    <property type="match status" value="1"/>
</dbReference>
<dbReference type="PROSITE" id="PS50819">
    <property type="entry name" value="INTEIN_ENDONUCLEASE"/>
    <property type="match status" value="1"/>
</dbReference>
<comment type="function">
    <text evidence="11">The intein is an endonuclease.</text>
</comment>
<evidence type="ECO:0000256" key="12">
    <source>
        <dbReference type="ARBA" id="ARBA00044969"/>
    </source>
</evidence>
<dbReference type="GO" id="GO:0016539">
    <property type="term" value="P:intein-mediated protein splicing"/>
    <property type="evidence" value="ECO:0007669"/>
    <property type="project" value="InterPro"/>
</dbReference>
<evidence type="ECO:0000259" key="17">
    <source>
        <dbReference type="PROSITE" id="PS51199"/>
    </source>
</evidence>
<dbReference type="PANTHER" id="PTHR30153">
    <property type="entry name" value="REPLICATIVE DNA HELICASE DNAB"/>
    <property type="match status" value="1"/>
</dbReference>
<dbReference type="KEGG" id="euz:DVS28_b0600"/>
<dbReference type="EC" id="5.6.2.3" evidence="12"/>
<keyword evidence="3" id="KW-0547">Nucleotide-binding</keyword>
<geneLocation type="plasmid" evidence="19">
    <name>pedy32-46i</name>
</geneLocation>
<evidence type="ECO:0000256" key="14">
    <source>
        <dbReference type="ARBA" id="ARBA00048954"/>
    </source>
</evidence>
<dbReference type="InterPro" id="IPR003586">
    <property type="entry name" value="Hint_dom_C"/>
</dbReference>
<dbReference type="Pfam" id="PF14890">
    <property type="entry name" value="Intein_splicing"/>
    <property type="match status" value="2"/>
</dbReference>
<dbReference type="PROSITE" id="PS50817">
    <property type="entry name" value="INTEIN_N_TER"/>
    <property type="match status" value="2"/>
</dbReference>
<dbReference type="Pfam" id="PF14528">
    <property type="entry name" value="LAGLIDADG_3"/>
    <property type="match status" value="1"/>
</dbReference>
<dbReference type="InterPro" id="IPR003587">
    <property type="entry name" value="Hint_dom_N"/>
</dbReference>
<name>A0A346Y793_9ACTN</name>
<keyword evidence="9" id="KW-0238">DNA-binding</keyword>
<feature type="domain" description="SF4 helicase" evidence="17">
    <location>
        <begin position="691"/>
        <end position="857"/>
    </location>
</feature>
<feature type="region of interest" description="Disordered" evidence="15">
    <location>
        <begin position="952"/>
        <end position="986"/>
    </location>
</feature>
<dbReference type="PROSITE" id="PS50818">
    <property type="entry name" value="INTEIN_C_TER"/>
    <property type="match status" value="2"/>
</dbReference>
<evidence type="ECO:0000256" key="8">
    <source>
        <dbReference type="ARBA" id="ARBA00023000"/>
    </source>
</evidence>
<keyword evidence="8" id="KW-0651">Protein splicing</keyword>
<dbReference type="InterPro" id="IPR036844">
    <property type="entry name" value="Hint_dom_sf"/>
</dbReference>
<dbReference type="InterPro" id="IPR004860">
    <property type="entry name" value="LAGLIDADG_dom"/>
</dbReference>